<sequence>MSMTPPTPRRTSLEDAPRPRDLIRRLWREHVYQYWPIMAFAVVLMSIEGAAIGAFAWMVQPLFDELFSSGSMEGVAWVALTVGALFTIRATSGFFQRILMVGVGLKVVTGLQVRLVKHLLTLDMSFFQDNAPGALIERVRGDTGALQSLSSSVLVSLGRDTVTTISLLAVMLWTDWQWTLFALTGLPVLVLPLLAVQAFIRRTAVAARRAAAQLSTRLDEIFHGVQTIKLNRLEKSESGRYRETIRQFLRPSLKAQIGVAGNPAMIDIIAAAGFVAVLYFGGQDIIAGEKTVGEFMSFFTALGLLFEPLRRLSSLAGRVQAAGASLERVYELLDSEPTIVSPSAPRPLPSGDITFDNVHFAYGDAPVLRGLSFTAKEGETTALVGASGAGKTTVFAALTRLFDPQSGQIRIGDVAVNETRIETLRNTIAVVGQETALFDESILANIRMGDLDASDEAIAEAARNASVDEFADTLPDGLNSPVGPRGSSLSGGQRQRVAIARAMLKSAPILLLDEPTSALDAQSEKLVGAALDRLAQGRTTLVIAHRLSTIRAAHKILVMEAGRVIEEGTHDTLLAQGGAYARLHKMQISEDPDA</sequence>
<evidence type="ECO:0000256" key="2">
    <source>
        <dbReference type="ARBA" id="ARBA00022448"/>
    </source>
</evidence>
<dbReference type="InterPro" id="IPR003593">
    <property type="entry name" value="AAA+_ATPase"/>
</dbReference>
<feature type="transmembrane region" description="Helical" evidence="9">
    <location>
        <begin position="176"/>
        <end position="200"/>
    </location>
</feature>
<dbReference type="PROSITE" id="PS50893">
    <property type="entry name" value="ABC_TRANSPORTER_2"/>
    <property type="match status" value="1"/>
</dbReference>
<dbReference type="KEGG" id="gce:KYE46_14345"/>
<feature type="transmembrane region" description="Helical" evidence="9">
    <location>
        <begin position="98"/>
        <end position="116"/>
    </location>
</feature>
<dbReference type="GO" id="GO:0005524">
    <property type="term" value="F:ATP binding"/>
    <property type="evidence" value="ECO:0007669"/>
    <property type="project" value="UniProtKB-KW"/>
</dbReference>
<dbReference type="PROSITE" id="PS50929">
    <property type="entry name" value="ABC_TM1F"/>
    <property type="match status" value="1"/>
</dbReference>
<dbReference type="PROSITE" id="PS00211">
    <property type="entry name" value="ABC_TRANSPORTER_1"/>
    <property type="match status" value="1"/>
</dbReference>
<dbReference type="GO" id="GO:0016887">
    <property type="term" value="F:ATP hydrolysis activity"/>
    <property type="evidence" value="ECO:0007669"/>
    <property type="project" value="InterPro"/>
</dbReference>
<evidence type="ECO:0000256" key="6">
    <source>
        <dbReference type="ARBA" id="ARBA00022840"/>
    </source>
</evidence>
<organism evidence="12 13">
    <name type="scientific">Gymnodinialimonas ceratoperidinii</name>
    <dbReference type="NCBI Taxonomy" id="2856823"/>
    <lineage>
        <taxon>Bacteria</taxon>
        <taxon>Pseudomonadati</taxon>
        <taxon>Pseudomonadota</taxon>
        <taxon>Alphaproteobacteria</taxon>
        <taxon>Rhodobacterales</taxon>
        <taxon>Paracoccaceae</taxon>
        <taxon>Gymnodinialimonas</taxon>
    </lineage>
</organism>
<reference evidence="12 13" key="1">
    <citation type="submission" date="2021-07" db="EMBL/GenBank/DDBJ databases">
        <title>A novel Jannaschia species isolated from marine dinoflagellate Ceratoperidinium margalefii.</title>
        <authorList>
            <person name="Jiang Y."/>
            <person name="Li Z."/>
        </authorList>
    </citation>
    <scope>NUCLEOTIDE SEQUENCE [LARGE SCALE GENOMIC DNA]</scope>
    <source>
        <strain evidence="12 13">J12C1-MA-4</strain>
    </source>
</reference>
<dbReference type="SMART" id="SM00382">
    <property type="entry name" value="AAA"/>
    <property type="match status" value="1"/>
</dbReference>
<dbReference type="CDD" id="cd18552">
    <property type="entry name" value="ABC_6TM_MsbA_like"/>
    <property type="match status" value="1"/>
</dbReference>
<keyword evidence="3" id="KW-1003">Cell membrane</keyword>
<dbReference type="EMBL" id="CP079194">
    <property type="protein sequence ID" value="QXT39093.1"/>
    <property type="molecule type" value="Genomic_DNA"/>
</dbReference>
<evidence type="ECO:0000256" key="8">
    <source>
        <dbReference type="ARBA" id="ARBA00023136"/>
    </source>
</evidence>
<dbReference type="InterPro" id="IPR003439">
    <property type="entry name" value="ABC_transporter-like_ATP-bd"/>
</dbReference>
<dbReference type="PANTHER" id="PTHR43394:SF1">
    <property type="entry name" value="ATP-BINDING CASSETTE SUB-FAMILY B MEMBER 10, MITOCHONDRIAL"/>
    <property type="match status" value="1"/>
</dbReference>
<feature type="domain" description="ABC transporter" evidence="10">
    <location>
        <begin position="353"/>
        <end position="586"/>
    </location>
</feature>
<evidence type="ECO:0000256" key="7">
    <source>
        <dbReference type="ARBA" id="ARBA00022989"/>
    </source>
</evidence>
<dbReference type="InterPro" id="IPR017871">
    <property type="entry name" value="ABC_transporter-like_CS"/>
</dbReference>
<feature type="transmembrane region" description="Helical" evidence="9">
    <location>
        <begin position="66"/>
        <end position="86"/>
    </location>
</feature>
<evidence type="ECO:0000259" key="10">
    <source>
        <dbReference type="PROSITE" id="PS50893"/>
    </source>
</evidence>
<feature type="domain" description="ABC transmembrane type-1" evidence="11">
    <location>
        <begin position="39"/>
        <end position="321"/>
    </location>
</feature>
<dbReference type="Pfam" id="PF00664">
    <property type="entry name" value="ABC_membrane"/>
    <property type="match status" value="1"/>
</dbReference>
<keyword evidence="2" id="KW-0813">Transport</keyword>
<evidence type="ECO:0000256" key="4">
    <source>
        <dbReference type="ARBA" id="ARBA00022692"/>
    </source>
</evidence>
<evidence type="ECO:0000259" key="11">
    <source>
        <dbReference type="PROSITE" id="PS50929"/>
    </source>
</evidence>
<evidence type="ECO:0000313" key="13">
    <source>
        <dbReference type="Proteomes" id="UP000825009"/>
    </source>
</evidence>
<dbReference type="Pfam" id="PF00005">
    <property type="entry name" value="ABC_tran"/>
    <property type="match status" value="1"/>
</dbReference>
<dbReference type="GO" id="GO:0015421">
    <property type="term" value="F:ABC-type oligopeptide transporter activity"/>
    <property type="evidence" value="ECO:0007669"/>
    <property type="project" value="TreeGrafter"/>
</dbReference>
<keyword evidence="8 9" id="KW-0472">Membrane</keyword>
<keyword evidence="6 12" id="KW-0067">ATP-binding</keyword>
<evidence type="ECO:0000256" key="3">
    <source>
        <dbReference type="ARBA" id="ARBA00022475"/>
    </source>
</evidence>
<keyword evidence="5" id="KW-0547">Nucleotide-binding</keyword>
<dbReference type="FunFam" id="3.40.50.300:FF:000221">
    <property type="entry name" value="Multidrug ABC transporter ATP-binding protein"/>
    <property type="match status" value="1"/>
</dbReference>
<keyword evidence="7 9" id="KW-1133">Transmembrane helix</keyword>
<feature type="transmembrane region" description="Helical" evidence="9">
    <location>
        <begin position="259"/>
        <end position="280"/>
    </location>
</feature>
<dbReference type="AlphaFoldDB" id="A0A8F6TW99"/>
<proteinExistence type="predicted"/>
<keyword evidence="4 9" id="KW-0812">Transmembrane</keyword>
<dbReference type="PANTHER" id="PTHR43394">
    <property type="entry name" value="ATP-DEPENDENT PERMEASE MDL1, MITOCHONDRIAL"/>
    <property type="match status" value="1"/>
</dbReference>
<dbReference type="GO" id="GO:0005886">
    <property type="term" value="C:plasma membrane"/>
    <property type="evidence" value="ECO:0007669"/>
    <property type="project" value="UniProtKB-SubCell"/>
</dbReference>
<feature type="transmembrane region" description="Helical" evidence="9">
    <location>
        <begin position="34"/>
        <end position="60"/>
    </location>
</feature>
<evidence type="ECO:0000256" key="5">
    <source>
        <dbReference type="ARBA" id="ARBA00022741"/>
    </source>
</evidence>
<evidence type="ECO:0000313" key="12">
    <source>
        <dbReference type="EMBL" id="QXT39093.1"/>
    </source>
</evidence>
<keyword evidence="13" id="KW-1185">Reference proteome</keyword>
<evidence type="ECO:0000256" key="1">
    <source>
        <dbReference type="ARBA" id="ARBA00004651"/>
    </source>
</evidence>
<dbReference type="Proteomes" id="UP000825009">
    <property type="component" value="Chromosome"/>
</dbReference>
<comment type="subcellular location">
    <subcellularLocation>
        <location evidence="1">Cell membrane</location>
        <topology evidence="1">Multi-pass membrane protein</topology>
    </subcellularLocation>
</comment>
<gene>
    <name evidence="12" type="ORF">KYE46_14345</name>
</gene>
<dbReference type="InterPro" id="IPR011527">
    <property type="entry name" value="ABC1_TM_dom"/>
</dbReference>
<protein>
    <submittedName>
        <fullName evidence="12">ABC transporter ATP-binding protein/permease</fullName>
    </submittedName>
</protein>
<dbReference type="InterPro" id="IPR039421">
    <property type="entry name" value="Type_1_exporter"/>
</dbReference>
<accession>A0A8F6TW99</accession>
<name>A0A8F6TW99_9RHOB</name>
<evidence type="ECO:0000256" key="9">
    <source>
        <dbReference type="SAM" id="Phobius"/>
    </source>
</evidence>